<feature type="chain" id="PRO_5015179318" evidence="1">
    <location>
        <begin position="20"/>
        <end position="199"/>
    </location>
</feature>
<dbReference type="VEuPathDB" id="FungiDB:RhiirFUN_010047"/>
<keyword evidence="1" id="KW-0732">Signal</keyword>
<protein>
    <submittedName>
        <fullName evidence="2">Uncharacterized protein</fullName>
    </submittedName>
</protein>
<reference evidence="2 3" key="1">
    <citation type="journal article" date="2013" name="Proc. Natl. Acad. Sci. U.S.A.">
        <title>Genome of an arbuscular mycorrhizal fungus provides insight into the oldest plant symbiosis.</title>
        <authorList>
            <person name="Tisserant E."/>
            <person name="Malbreil M."/>
            <person name="Kuo A."/>
            <person name="Kohler A."/>
            <person name="Symeonidi A."/>
            <person name="Balestrini R."/>
            <person name="Charron P."/>
            <person name="Duensing N."/>
            <person name="Frei Dit Frey N."/>
            <person name="Gianinazzi-Pearson V."/>
            <person name="Gilbert L.B."/>
            <person name="Handa Y."/>
            <person name="Herr J.R."/>
            <person name="Hijri M."/>
            <person name="Koul R."/>
            <person name="Kawaguchi M."/>
            <person name="Krajinski F."/>
            <person name="Lammers P.J."/>
            <person name="Masclaux F.G."/>
            <person name="Murat C."/>
            <person name="Morin E."/>
            <person name="Ndikumana S."/>
            <person name="Pagni M."/>
            <person name="Petitpierre D."/>
            <person name="Requena N."/>
            <person name="Rosikiewicz P."/>
            <person name="Riley R."/>
            <person name="Saito K."/>
            <person name="San Clemente H."/>
            <person name="Shapiro H."/>
            <person name="van Tuinen D."/>
            <person name="Becard G."/>
            <person name="Bonfante P."/>
            <person name="Paszkowski U."/>
            <person name="Shachar-Hill Y.Y."/>
            <person name="Tuskan G.A."/>
            <person name="Young P.W."/>
            <person name="Sanders I.R."/>
            <person name="Henrissat B."/>
            <person name="Rensing S.A."/>
            <person name="Grigoriev I.V."/>
            <person name="Corradi N."/>
            <person name="Roux C."/>
            <person name="Martin F."/>
        </authorList>
    </citation>
    <scope>NUCLEOTIDE SEQUENCE [LARGE SCALE GENOMIC DNA]</scope>
    <source>
        <strain evidence="2 3">DAOM 197198</strain>
    </source>
</reference>
<keyword evidence="3" id="KW-1185">Reference proteome</keyword>
<name>A0A2P4Q2E9_RHIID</name>
<accession>A0A2P4Q2E9</accession>
<evidence type="ECO:0000313" key="3">
    <source>
        <dbReference type="Proteomes" id="UP000018888"/>
    </source>
</evidence>
<feature type="signal peptide" evidence="1">
    <location>
        <begin position="1"/>
        <end position="19"/>
    </location>
</feature>
<dbReference type="EMBL" id="AUPC02000103">
    <property type="protein sequence ID" value="POG71798.1"/>
    <property type="molecule type" value="Genomic_DNA"/>
</dbReference>
<sequence length="199" mass="22922">MKYIVFIIVFLNTFSNIFAWRFDHDCTDISIVDIKFIQNNQVEVTVHGPQRVSHPGYYPCCLQQGPMIIGNYKIYTNNPNDPIATIWVDRQWVNGYSEDNLVDSNNCVYGPQPDCDKVYQGAIDYTHTYDFDASRFPPPGGKVTLSMDIYAHCTFDSNYQGRNVNYRILPCDKLRLICDGQNIWTPYTGSAKNHDEHIT</sequence>
<organism evidence="2 3">
    <name type="scientific">Rhizophagus irregularis (strain DAOM 181602 / DAOM 197198 / MUCL 43194)</name>
    <name type="common">Arbuscular mycorrhizal fungus</name>
    <name type="synonym">Glomus intraradices</name>
    <dbReference type="NCBI Taxonomy" id="747089"/>
    <lineage>
        <taxon>Eukaryota</taxon>
        <taxon>Fungi</taxon>
        <taxon>Fungi incertae sedis</taxon>
        <taxon>Mucoromycota</taxon>
        <taxon>Glomeromycotina</taxon>
        <taxon>Glomeromycetes</taxon>
        <taxon>Glomerales</taxon>
        <taxon>Glomeraceae</taxon>
        <taxon>Rhizophagus</taxon>
    </lineage>
</organism>
<dbReference type="Proteomes" id="UP000018888">
    <property type="component" value="Unassembled WGS sequence"/>
</dbReference>
<evidence type="ECO:0000256" key="1">
    <source>
        <dbReference type="SAM" id="SignalP"/>
    </source>
</evidence>
<proteinExistence type="predicted"/>
<reference evidence="2 3" key="2">
    <citation type="journal article" date="2018" name="New Phytol.">
        <title>High intraspecific genome diversity in the model arbuscular mycorrhizal symbiont Rhizophagus irregularis.</title>
        <authorList>
            <person name="Chen E.C.H."/>
            <person name="Morin E."/>
            <person name="Beaudet D."/>
            <person name="Noel J."/>
            <person name="Yildirir G."/>
            <person name="Ndikumana S."/>
            <person name="Charron P."/>
            <person name="St-Onge C."/>
            <person name="Giorgi J."/>
            <person name="Kruger M."/>
            <person name="Marton T."/>
            <person name="Ropars J."/>
            <person name="Grigoriev I.V."/>
            <person name="Hainaut M."/>
            <person name="Henrissat B."/>
            <person name="Roux C."/>
            <person name="Martin F."/>
            <person name="Corradi N."/>
        </authorList>
    </citation>
    <scope>NUCLEOTIDE SEQUENCE [LARGE SCALE GENOMIC DNA]</scope>
    <source>
        <strain evidence="2 3">DAOM 197198</strain>
    </source>
</reference>
<comment type="caution">
    <text evidence="2">The sequence shown here is derived from an EMBL/GenBank/DDBJ whole genome shotgun (WGS) entry which is preliminary data.</text>
</comment>
<dbReference type="AlphaFoldDB" id="A0A2P4Q2E9"/>
<gene>
    <name evidence="2" type="ORF">GLOIN_2v1793277</name>
</gene>
<evidence type="ECO:0000313" key="2">
    <source>
        <dbReference type="EMBL" id="POG71798.1"/>
    </source>
</evidence>